<organism evidence="5 6">
    <name type="scientific">Schleiferilactobacillus harbinensis</name>
    <dbReference type="NCBI Taxonomy" id="304207"/>
    <lineage>
        <taxon>Bacteria</taxon>
        <taxon>Bacillati</taxon>
        <taxon>Bacillota</taxon>
        <taxon>Bacilli</taxon>
        <taxon>Lactobacillales</taxon>
        <taxon>Lactobacillaceae</taxon>
        <taxon>Schleiferilactobacillus</taxon>
    </lineage>
</organism>
<evidence type="ECO:0000259" key="4">
    <source>
        <dbReference type="PROSITE" id="PS01124"/>
    </source>
</evidence>
<dbReference type="Pfam" id="PF02311">
    <property type="entry name" value="AraC_binding"/>
    <property type="match status" value="1"/>
</dbReference>
<dbReference type="InterPro" id="IPR018060">
    <property type="entry name" value="HTH_AraC"/>
</dbReference>
<dbReference type="PROSITE" id="PS01124">
    <property type="entry name" value="HTH_ARAC_FAMILY_2"/>
    <property type="match status" value="1"/>
</dbReference>
<reference evidence="5 6" key="1">
    <citation type="submission" date="2023-02" db="EMBL/GenBank/DDBJ databases">
        <title>The predominant lactic acid bacteria and yeasts involved in the spontaneous fermentation of millet during the production of the traditional porridge Hausa koko in Ghana.</title>
        <authorList>
            <person name="Atter A."/>
            <person name="Diaz M."/>
        </authorList>
    </citation>
    <scope>NUCLEOTIDE SEQUENCE [LARGE SCALE GENOMIC DNA]</scope>
    <source>
        <strain evidence="5 6">FI11640</strain>
    </source>
</reference>
<keyword evidence="1" id="KW-0805">Transcription regulation</keyword>
<name>A0ABU7T389_9LACO</name>
<evidence type="ECO:0000313" key="6">
    <source>
        <dbReference type="Proteomes" id="UP001330016"/>
    </source>
</evidence>
<dbReference type="Proteomes" id="UP001330016">
    <property type="component" value="Unassembled WGS sequence"/>
</dbReference>
<evidence type="ECO:0000256" key="3">
    <source>
        <dbReference type="ARBA" id="ARBA00023163"/>
    </source>
</evidence>
<dbReference type="SUPFAM" id="SSF46689">
    <property type="entry name" value="Homeodomain-like"/>
    <property type="match status" value="1"/>
</dbReference>
<dbReference type="PANTHER" id="PTHR43280:SF28">
    <property type="entry name" value="HTH-TYPE TRANSCRIPTIONAL ACTIVATOR RHAS"/>
    <property type="match status" value="1"/>
</dbReference>
<proteinExistence type="predicted"/>
<dbReference type="PRINTS" id="PR00032">
    <property type="entry name" value="HTHARAC"/>
</dbReference>
<keyword evidence="2" id="KW-0238">DNA-binding</keyword>
<dbReference type="InterPro" id="IPR011051">
    <property type="entry name" value="RmlC_Cupin_sf"/>
</dbReference>
<dbReference type="InterPro" id="IPR014710">
    <property type="entry name" value="RmlC-like_jellyroll"/>
</dbReference>
<dbReference type="InterPro" id="IPR018062">
    <property type="entry name" value="HTH_AraC-typ_CS"/>
</dbReference>
<dbReference type="EMBL" id="JAQSGK010000067">
    <property type="protein sequence ID" value="MEE6717073.1"/>
    <property type="molecule type" value="Genomic_DNA"/>
</dbReference>
<evidence type="ECO:0000256" key="2">
    <source>
        <dbReference type="ARBA" id="ARBA00023125"/>
    </source>
</evidence>
<dbReference type="SMART" id="SM00342">
    <property type="entry name" value="HTH_ARAC"/>
    <property type="match status" value="1"/>
</dbReference>
<accession>A0ABU7T389</accession>
<dbReference type="InterPro" id="IPR020449">
    <property type="entry name" value="Tscrpt_reg_AraC-type_HTH"/>
</dbReference>
<evidence type="ECO:0000256" key="1">
    <source>
        <dbReference type="ARBA" id="ARBA00023015"/>
    </source>
</evidence>
<dbReference type="Gene3D" id="2.60.120.10">
    <property type="entry name" value="Jelly Rolls"/>
    <property type="match status" value="1"/>
</dbReference>
<feature type="domain" description="HTH araC/xylS-type" evidence="4">
    <location>
        <begin position="202"/>
        <end position="299"/>
    </location>
</feature>
<dbReference type="RefSeq" id="WP_331244531.1">
    <property type="nucleotide sequence ID" value="NZ_JAQSGJ010000067.1"/>
</dbReference>
<keyword evidence="6" id="KW-1185">Reference proteome</keyword>
<dbReference type="SUPFAM" id="SSF51182">
    <property type="entry name" value="RmlC-like cupins"/>
    <property type="match status" value="1"/>
</dbReference>
<gene>
    <name evidence="5" type="ORF">PS435_14600</name>
</gene>
<dbReference type="PROSITE" id="PS00041">
    <property type="entry name" value="HTH_ARAC_FAMILY_1"/>
    <property type="match status" value="1"/>
</dbReference>
<dbReference type="Gene3D" id="1.10.10.60">
    <property type="entry name" value="Homeodomain-like"/>
    <property type="match status" value="2"/>
</dbReference>
<dbReference type="InterPro" id="IPR003313">
    <property type="entry name" value="AraC-bd"/>
</dbReference>
<protein>
    <submittedName>
        <fullName evidence="5">AraC family transcriptional regulator</fullName>
    </submittedName>
</protein>
<comment type="caution">
    <text evidence="5">The sequence shown here is derived from an EMBL/GenBank/DDBJ whole genome shotgun (WGS) entry which is preliminary data.</text>
</comment>
<dbReference type="InterPro" id="IPR009057">
    <property type="entry name" value="Homeodomain-like_sf"/>
</dbReference>
<dbReference type="Pfam" id="PF12833">
    <property type="entry name" value="HTH_18"/>
    <property type="match status" value="1"/>
</dbReference>
<keyword evidence="3" id="KW-0804">Transcription</keyword>
<dbReference type="PANTHER" id="PTHR43280">
    <property type="entry name" value="ARAC-FAMILY TRANSCRIPTIONAL REGULATOR"/>
    <property type="match status" value="1"/>
</dbReference>
<sequence length="302" mass="34337">MNGQPVYEFFDTLTDTLAINPHSLTLSVQPVSSFIPYHLHDYAEIMVPLQGSFTIHLPNTTLTVAQDDLLLIGRQTIHQVEPISADAVVINIALKDNAFTLNDLSFMRQGTGRAQTISNMLFALLADEQFSAGNYNLFETNHAPKISALIYDLIHEYYTNDIQSEQIMHSDILALFSRLIRQSYHSAIHLNANNGQQSNDLLALLLYIEANYRNVTLDEMAGHFGFHPNYLSAFLKKHTGYTFIKLVHIQRVNVAAEMLMYTNASIEQIAVRVGYENPSYFYKIFKKMIGSSPTDYRQQNRH</sequence>
<evidence type="ECO:0000313" key="5">
    <source>
        <dbReference type="EMBL" id="MEE6717073.1"/>
    </source>
</evidence>